<evidence type="ECO:0000313" key="5">
    <source>
        <dbReference type="Proteomes" id="UP000006180"/>
    </source>
</evidence>
<dbReference type="PATRIC" id="fig|1185652.3.peg.1893"/>
<evidence type="ECO:0000313" key="4">
    <source>
        <dbReference type="EMBL" id="AFL50416.1"/>
    </source>
</evidence>
<dbReference type="InterPro" id="IPR029069">
    <property type="entry name" value="HotDog_dom_sf"/>
</dbReference>
<evidence type="ECO:0000256" key="2">
    <source>
        <dbReference type="ARBA" id="ARBA00022801"/>
    </source>
</evidence>
<dbReference type="NCBIfam" id="TIGR00369">
    <property type="entry name" value="unchar_dom_1"/>
    <property type="match status" value="1"/>
</dbReference>
<protein>
    <recommendedName>
        <fullName evidence="3">Thioesterase domain-containing protein</fullName>
    </recommendedName>
</protein>
<dbReference type="CDD" id="cd03443">
    <property type="entry name" value="PaaI_thioesterase"/>
    <property type="match status" value="1"/>
</dbReference>
<dbReference type="Proteomes" id="UP000006180">
    <property type="component" value="Chromosome"/>
</dbReference>
<dbReference type="HOGENOM" id="CLU_089876_3_3_5"/>
<evidence type="ECO:0000256" key="1">
    <source>
        <dbReference type="ARBA" id="ARBA00008324"/>
    </source>
</evidence>
<dbReference type="Pfam" id="PF03061">
    <property type="entry name" value="4HBT"/>
    <property type="match status" value="1"/>
</dbReference>
<dbReference type="EMBL" id="CP003563">
    <property type="protein sequence ID" value="AFL50416.1"/>
    <property type="molecule type" value="Genomic_DNA"/>
</dbReference>
<dbReference type="InterPro" id="IPR003736">
    <property type="entry name" value="PAAI_dom"/>
</dbReference>
<dbReference type="AlphaFoldDB" id="I3X3G0"/>
<reference evidence="4 5" key="1">
    <citation type="journal article" date="2012" name="J. Bacteriol.">
        <title>Complete genome sequence of the broad-host-range strain Sinorhizobium fredii USDA257.</title>
        <authorList>
            <person name="Schuldes J."/>
            <person name="Rodriguez Orbegoso M."/>
            <person name="Schmeisser C."/>
            <person name="Krishnan H.B."/>
            <person name="Daniel R."/>
            <person name="Streit W.R."/>
        </authorList>
    </citation>
    <scope>NUCLEOTIDE SEQUENCE [LARGE SCALE GENOMIC DNA]</scope>
    <source>
        <strain evidence="4 5">USDA 257</strain>
    </source>
</reference>
<dbReference type="GO" id="GO:0061522">
    <property type="term" value="F:1,4-dihydroxy-2-naphthoyl-CoA thioesterase activity"/>
    <property type="evidence" value="ECO:0007669"/>
    <property type="project" value="TreeGrafter"/>
</dbReference>
<dbReference type="GO" id="GO:0005829">
    <property type="term" value="C:cytosol"/>
    <property type="evidence" value="ECO:0007669"/>
    <property type="project" value="TreeGrafter"/>
</dbReference>
<dbReference type="PANTHER" id="PTHR43240:SF5">
    <property type="entry name" value="1,4-DIHYDROXY-2-NAPHTHOYL-COA THIOESTERASE 1"/>
    <property type="match status" value="1"/>
</dbReference>
<sequence>MVDETSAKSAFDQAMKNYKPEFGKFFLAQLLALDISYPDDRCVIRFPVHDFLFNPQGSLHGGVVATVMDISMGHLLHRSYDRAGTTIEMKVQYMRPINAGTAVCTGQFLKRGRSIAFLESRLEDSSGALAAIATSTWKCSKPGQNEKEIAERI</sequence>
<dbReference type="STRING" id="1185652.USDA257_c18290"/>
<dbReference type="KEGG" id="sfd:USDA257_c18290"/>
<organism evidence="4 5">
    <name type="scientific">Sinorhizobium fredii (strain USDA 257)</name>
    <dbReference type="NCBI Taxonomy" id="1185652"/>
    <lineage>
        <taxon>Bacteria</taxon>
        <taxon>Pseudomonadati</taxon>
        <taxon>Pseudomonadota</taxon>
        <taxon>Alphaproteobacteria</taxon>
        <taxon>Hyphomicrobiales</taxon>
        <taxon>Rhizobiaceae</taxon>
        <taxon>Sinorhizobium/Ensifer group</taxon>
        <taxon>Sinorhizobium</taxon>
    </lineage>
</organism>
<dbReference type="Gene3D" id="3.10.129.10">
    <property type="entry name" value="Hotdog Thioesterase"/>
    <property type="match status" value="1"/>
</dbReference>
<dbReference type="eggNOG" id="COG2050">
    <property type="taxonomic scope" value="Bacteria"/>
</dbReference>
<evidence type="ECO:0000259" key="3">
    <source>
        <dbReference type="Pfam" id="PF03061"/>
    </source>
</evidence>
<keyword evidence="2" id="KW-0378">Hydrolase</keyword>
<dbReference type="SUPFAM" id="SSF54637">
    <property type="entry name" value="Thioesterase/thiol ester dehydrase-isomerase"/>
    <property type="match status" value="1"/>
</dbReference>
<name>I3X3G0_SINF2</name>
<proteinExistence type="inferred from homology"/>
<gene>
    <name evidence="4" type="ORF">USDA257_c18290</name>
</gene>
<accession>I3X3G0</accession>
<dbReference type="InterPro" id="IPR006683">
    <property type="entry name" value="Thioestr_dom"/>
</dbReference>
<dbReference type="PANTHER" id="PTHR43240">
    <property type="entry name" value="1,4-DIHYDROXY-2-NAPHTHOYL-COA THIOESTERASE 1"/>
    <property type="match status" value="1"/>
</dbReference>
<comment type="similarity">
    <text evidence="1">Belongs to the thioesterase PaaI family.</text>
</comment>
<feature type="domain" description="Thioesterase" evidence="3">
    <location>
        <begin position="56"/>
        <end position="130"/>
    </location>
</feature>